<accession>A0ABQ3SLJ3</accession>
<reference evidence="4" key="1">
    <citation type="submission" date="2023-07" db="EMBL/GenBank/DDBJ databases">
        <title>Whole genome shotgun sequence of Streptomyces nojiriensis NBRC 13794.</title>
        <authorList>
            <person name="Komaki H."/>
            <person name="Tamura T."/>
        </authorList>
    </citation>
    <scope>NUCLEOTIDE SEQUENCE [LARGE SCALE GENOMIC DNA]</scope>
    <source>
        <strain evidence="4">NBRC 13794</strain>
    </source>
</reference>
<protein>
    <recommendedName>
        <fullName evidence="5">Conjugal transfer protein</fullName>
    </recommendedName>
</protein>
<comment type="caution">
    <text evidence="3">The sequence shown here is derived from an EMBL/GenBank/DDBJ whole genome shotgun (WGS) entry which is preliminary data.</text>
</comment>
<evidence type="ECO:0000313" key="3">
    <source>
        <dbReference type="EMBL" id="GHI69001.1"/>
    </source>
</evidence>
<feature type="compositionally biased region" description="Basic residues" evidence="1">
    <location>
        <begin position="1"/>
        <end position="10"/>
    </location>
</feature>
<dbReference type="GeneID" id="95587312"/>
<dbReference type="Proteomes" id="UP000613974">
    <property type="component" value="Unassembled WGS sequence"/>
</dbReference>
<evidence type="ECO:0008006" key="5">
    <source>
        <dbReference type="Google" id="ProtNLM"/>
    </source>
</evidence>
<evidence type="ECO:0000256" key="1">
    <source>
        <dbReference type="SAM" id="MobiDB-lite"/>
    </source>
</evidence>
<keyword evidence="2" id="KW-0472">Membrane</keyword>
<dbReference type="RefSeq" id="WP_189747692.1">
    <property type="nucleotide sequence ID" value="NZ_BMRL01000029.1"/>
</dbReference>
<gene>
    <name evidence="3" type="ORF">Snoj_29190</name>
</gene>
<keyword evidence="2" id="KW-1133">Transmembrane helix</keyword>
<name>A0ABQ3SLJ3_9ACTN</name>
<feature type="region of interest" description="Disordered" evidence="1">
    <location>
        <begin position="1"/>
        <end position="24"/>
    </location>
</feature>
<evidence type="ECO:0000256" key="2">
    <source>
        <dbReference type="SAM" id="Phobius"/>
    </source>
</evidence>
<feature type="transmembrane region" description="Helical" evidence="2">
    <location>
        <begin position="51"/>
        <end position="71"/>
    </location>
</feature>
<evidence type="ECO:0000313" key="4">
    <source>
        <dbReference type="Proteomes" id="UP000613974"/>
    </source>
</evidence>
<dbReference type="InterPro" id="IPR024735">
    <property type="entry name" value="TcpC"/>
</dbReference>
<keyword evidence="2" id="KW-0812">Transmembrane</keyword>
<proteinExistence type="predicted"/>
<dbReference type="Pfam" id="PF12642">
    <property type="entry name" value="TpcC"/>
    <property type="match status" value="1"/>
</dbReference>
<keyword evidence="4" id="KW-1185">Reference proteome</keyword>
<dbReference type="EMBL" id="BNEC01000005">
    <property type="protein sequence ID" value="GHI69001.1"/>
    <property type="molecule type" value="Genomic_DNA"/>
</dbReference>
<organism evidence="3 4">
    <name type="scientific">Streptomyces nojiriensis</name>
    <dbReference type="NCBI Taxonomy" id="66374"/>
    <lineage>
        <taxon>Bacteria</taxon>
        <taxon>Bacillati</taxon>
        <taxon>Actinomycetota</taxon>
        <taxon>Actinomycetes</taxon>
        <taxon>Kitasatosporales</taxon>
        <taxon>Streptomycetaceae</taxon>
        <taxon>Streptomyces</taxon>
    </lineage>
</organism>
<sequence length="368" mass="37285">MSLVRTRRQRPVPPVEPQPEAVQVPEAAQDAGWVGGWSTGAQANSAALIRWIVWGLIALGPLLGALAYLSVPTTSAAPAPKAAPFAPSASGGQGAAGFASLFLAAYLSAGRGDEPKLAAYYPPASSLQLDGVSGQRQGEQLTVVRLRQTDTSVWAVTVAARVTGAQSALAPSAQPGTSLTPAADPVRYFQVPVATAPGAGGVTAYTALALPAEVAAPERAKTPELVYGAMHPALPTDPRAQAVTSFLSAYLTKAGAELDRYLAPGTRLSAPSPAPYSGVAVDQLAVEGETGGEPVVSVPGDGTTLRLLVTLRATGQDGVRLPLTYALALKARAGRWEIVGLDGAPVLAPTPGAAEPAGSPSPAPIHTP</sequence>